<organism evidence="4 5">
    <name type="scientific">Debaryomyces hansenii (strain ATCC 36239 / CBS 767 / BCRC 21394 / JCM 1990 / NBRC 0083 / IGC 2968)</name>
    <name type="common">Yeast</name>
    <name type="synonym">Torulaspora hansenii</name>
    <dbReference type="NCBI Taxonomy" id="284592"/>
    <lineage>
        <taxon>Eukaryota</taxon>
        <taxon>Fungi</taxon>
        <taxon>Dikarya</taxon>
        <taxon>Ascomycota</taxon>
        <taxon>Saccharomycotina</taxon>
        <taxon>Pichiomycetes</taxon>
        <taxon>Debaryomycetaceae</taxon>
        <taxon>Debaryomyces</taxon>
    </lineage>
</organism>
<sequence length="247" mass="28507">MSDGYKPDEYLSTIDAILSVANLEQVTVKKIRNALQELFGVNLKPHKKEINEVILERYYDLVNKRKEDTRTEEERKKEVEKQDALMAVRLSKSNLKTPVKRQKKASPKKTKEKDPAKNRNSAFFQEQHLSNELADVLGVEKCSRPQVVKQLWTYIKDNNLQNPDDKRQIICDTKLQALFKKKSVGAFEMNKFLSHHIFKPEEVHQPTNEPDQNSDSSVNNEKPKPVKSKTTKSESKAQDSSPESEEQ</sequence>
<dbReference type="Pfam" id="PF08766">
    <property type="entry name" value="DEK_C"/>
    <property type="match status" value="1"/>
</dbReference>
<dbReference type="InterPro" id="IPR036885">
    <property type="entry name" value="SWIB_MDM2_dom_sf"/>
</dbReference>
<protein>
    <submittedName>
        <fullName evidence="4">DEHA2F09856p</fullName>
    </submittedName>
</protein>
<dbReference type="eggNOG" id="KOG1946">
    <property type="taxonomic scope" value="Eukaryota"/>
</dbReference>
<gene>
    <name evidence="4" type="ordered locus">DEHA2F09856g</name>
</gene>
<dbReference type="VEuPathDB" id="FungiDB:DEHA2F09856g"/>
<dbReference type="STRING" id="284592.B5RUD2"/>
<dbReference type="HOGENOM" id="CLU_046065_1_0_1"/>
<dbReference type="KEGG" id="dha:DEHA2F09856g"/>
<feature type="compositionally biased region" description="Polar residues" evidence="1">
    <location>
        <begin position="205"/>
        <end position="220"/>
    </location>
</feature>
<dbReference type="Gene3D" id="1.10.245.10">
    <property type="entry name" value="SWIB/MDM2 domain"/>
    <property type="match status" value="1"/>
</dbReference>
<dbReference type="Gene3D" id="1.10.10.60">
    <property type="entry name" value="Homeodomain-like"/>
    <property type="match status" value="1"/>
</dbReference>
<keyword evidence="5" id="KW-1185">Reference proteome</keyword>
<proteinExistence type="predicted"/>
<dbReference type="RefSeq" id="XP_002770785.1">
    <property type="nucleotide sequence ID" value="XM_002770739.1"/>
</dbReference>
<dbReference type="PROSITE" id="PS51925">
    <property type="entry name" value="SWIB_MDM2"/>
    <property type="match status" value="1"/>
</dbReference>
<dbReference type="InterPro" id="IPR014876">
    <property type="entry name" value="DEK_C"/>
</dbReference>
<dbReference type="CDD" id="cd10567">
    <property type="entry name" value="SWIB-MDM2_like"/>
    <property type="match status" value="1"/>
</dbReference>
<accession>B5RUD2</accession>
<evidence type="ECO:0000259" key="3">
    <source>
        <dbReference type="PROSITE" id="PS51998"/>
    </source>
</evidence>
<dbReference type="FunCoup" id="B5RUD2">
    <property type="interactions" value="224"/>
</dbReference>
<dbReference type="SUPFAM" id="SSF47592">
    <property type="entry name" value="SWIB/MDM2 domain"/>
    <property type="match status" value="1"/>
</dbReference>
<dbReference type="SUPFAM" id="SSF109715">
    <property type="entry name" value="DEK C-terminal domain"/>
    <property type="match status" value="1"/>
</dbReference>
<evidence type="ECO:0000259" key="2">
    <source>
        <dbReference type="PROSITE" id="PS51925"/>
    </source>
</evidence>
<dbReference type="PANTHER" id="PTHR13844">
    <property type="entry name" value="SWI/SNF-RELATED MATRIX-ASSOCIATED ACTIN-DEPENDENT REGULATOR OF CHROMATIN SUBFAMILY D"/>
    <property type="match status" value="1"/>
</dbReference>
<name>B5RUD2_DEBHA</name>
<dbReference type="InParanoid" id="B5RUD2"/>
<dbReference type="Pfam" id="PF02201">
    <property type="entry name" value="SWIB"/>
    <property type="match status" value="1"/>
</dbReference>
<dbReference type="SMART" id="SM00151">
    <property type="entry name" value="SWIB"/>
    <property type="match status" value="1"/>
</dbReference>
<evidence type="ECO:0000313" key="4">
    <source>
        <dbReference type="EMBL" id="CAR66310.1"/>
    </source>
</evidence>
<dbReference type="InterPro" id="IPR019835">
    <property type="entry name" value="SWIB_domain"/>
</dbReference>
<dbReference type="EMBL" id="CR382138">
    <property type="protein sequence ID" value="CAR66310.1"/>
    <property type="molecule type" value="Genomic_DNA"/>
</dbReference>
<dbReference type="AlphaFoldDB" id="B5RUD2"/>
<dbReference type="GeneID" id="8998930"/>
<dbReference type="OMA" id="KVWQYIR"/>
<feature type="domain" description="DEK-C" evidence="3">
    <location>
        <begin position="4"/>
        <end position="59"/>
    </location>
</feature>
<dbReference type="Proteomes" id="UP000000599">
    <property type="component" value="Chromosome F"/>
</dbReference>
<dbReference type="PROSITE" id="PS51998">
    <property type="entry name" value="DEK_C"/>
    <property type="match status" value="1"/>
</dbReference>
<feature type="region of interest" description="Disordered" evidence="1">
    <location>
        <begin position="96"/>
        <end position="125"/>
    </location>
</feature>
<dbReference type="InterPro" id="IPR003121">
    <property type="entry name" value="SWIB_MDM2_domain"/>
</dbReference>
<evidence type="ECO:0000313" key="5">
    <source>
        <dbReference type="Proteomes" id="UP000000599"/>
    </source>
</evidence>
<feature type="region of interest" description="Disordered" evidence="1">
    <location>
        <begin position="199"/>
        <end position="247"/>
    </location>
</feature>
<evidence type="ECO:0000256" key="1">
    <source>
        <dbReference type="SAM" id="MobiDB-lite"/>
    </source>
</evidence>
<feature type="compositionally biased region" description="Basic residues" evidence="1">
    <location>
        <begin position="98"/>
        <end position="108"/>
    </location>
</feature>
<feature type="domain" description="DM2" evidence="2">
    <location>
        <begin position="122"/>
        <end position="199"/>
    </location>
</feature>
<reference evidence="4 5" key="1">
    <citation type="journal article" date="2004" name="Nature">
        <title>Genome evolution in yeasts.</title>
        <authorList>
            <consortium name="Genolevures"/>
            <person name="Dujon B."/>
            <person name="Sherman D."/>
            <person name="Fischer G."/>
            <person name="Durrens P."/>
            <person name="Casaregola S."/>
            <person name="Lafontaine I."/>
            <person name="de Montigny J."/>
            <person name="Marck C."/>
            <person name="Neuveglise C."/>
            <person name="Talla E."/>
            <person name="Goffard N."/>
            <person name="Frangeul L."/>
            <person name="Aigle M."/>
            <person name="Anthouard V."/>
            <person name="Babour A."/>
            <person name="Barbe V."/>
            <person name="Barnay S."/>
            <person name="Blanchin S."/>
            <person name="Beckerich J.M."/>
            <person name="Beyne E."/>
            <person name="Bleykasten C."/>
            <person name="Boisrame A."/>
            <person name="Boyer J."/>
            <person name="Cattolico L."/>
            <person name="Confanioleri F."/>
            <person name="de Daruvar A."/>
            <person name="Despons L."/>
            <person name="Fabre E."/>
            <person name="Fairhead C."/>
            <person name="Ferry-Dumazet H."/>
            <person name="Groppi A."/>
            <person name="Hantraye F."/>
            <person name="Hennequin C."/>
            <person name="Jauniaux N."/>
            <person name="Joyet P."/>
            <person name="Kachouri R."/>
            <person name="Kerrest A."/>
            <person name="Koszul R."/>
            <person name="Lemaire M."/>
            <person name="Lesur I."/>
            <person name="Ma L."/>
            <person name="Muller H."/>
            <person name="Nicaud J.M."/>
            <person name="Nikolski M."/>
            <person name="Oztas S."/>
            <person name="Ozier-Kalogeropoulos O."/>
            <person name="Pellenz S."/>
            <person name="Potier S."/>
            <person name="Richard G.F."/>
            <person name="Straub M.L."/>
            <person name="Suleau A."/>
            <person name="Swennene D."/>
            <person name="Tekaia F."/>
            <person name="Wesolowski-Louvel M."/>
            <person name="Westhof E."/>
            <person name="Wirth B."/>
            <person name="Zeniou-Meyer M."/>
            <person name="Zivanovic I."/>
            <person name="Bolotin-Fukuhara M."/>
            <person name="Thierry A."/>
            <person name="Bouchier C."/>
            <person name="Caudron B."/>
            <person name="Scarpelli C."/>
            <person name="Gaillardin C."/>
            <person name="Weissenbach J."/>
            <person name="Wincker P."/>
            <person name="Souciet J.L."/>
        </authorList>
    </citation>
    <scope>NUCLEOTIDE SEQUENCE [LARGE SCALE GENOMIC DNA]</scope>
    <source>
        <strain evidence="5">ATCC 36239 / CBS 767 / BCRC 21394 / JCM 1990 / NBRC 0083 / IGC 2968</strain>
    </source>
</reference>
<dbReference type="OrthoDB" id="10251073at2759"/>